<dbReference type="Proteomes" id="UP000310541">
    <property type="component" value="Unassembled WGS sequence"/>
</dbReference>
<comment type="caution">
    <text evidence="2">The sequence shown here is derived from an EMBL/GenBank/DDBJ whole genome shotgun (WGS) entry which is preliminary data.</text>
</comment>
<dbReference type="AlphaFoldDB" id="A0A4U1M9A7"/>
<gene>
    <name evidence="2" type="ORF">FBF83_20180</name>
</gene>
<sequence length="131" mass="14972">MKFRWHYVLYMTGFIVLLVVLGELNDYFDSKQRATFNVFPWEIIAALSYLSIGGYLGLPLLIKEYNKTGKWRVNLQKLTLIGLPSLYLASSWFIPTSILPAFLFHSYEELSLGGIIATGYIATMSFTKESK</sequence>
<feature type="transmembrane region" description="Helical" evidence="1">
    <location>
        <begin position="7"/>
        <end position="24"/>
    </location>
</feature>
<feature type="transmembrane region" description="Helical" evidence="1">
    <location>
        <begin position="44"/>
        <end position="62"/>
    </location>
</feature>
<keyword evidence="1" id="KW-1133">Transmembrane helix</keyword>
<reference evidence="2 3" key="1">
    <citation type="submission" date="2019-04" db="EMBL/GenBank/DDBJ databases">
        <title>Genome sequence of Bacillus hwajinpoensis strain Y2.</title>
        <authorList>
            <person name="Fair J.L."/>
            <person name="Maclea K.S."/>
        </authorList>
    </citation>
    <scope>NUCLEOTIDE SEQUENCE [LARGE SCALE GENOMIC DNA]</scope>
    <source>
        <strain evidence="2 3">Y2</strain>
    </source>
</reference>
<proteinExistence type="predicted"/>
<feature type="transmembrane region" description="Helical" evidence="1">
    <location>
        <begin position="83"/>
        <end position="104"/>
    </location>
</feature>
<dbReference type="EMBL" id="SWFM01000012">
    <property type="protein sequence ID" value="TKD66460.1"/>
    <property type="molecule type" value="Genomic_DNA"/>
</dbReference>
<accession>A0A4U1M9A7</accession>
<protein>
    <submittedName>
        <fullName evidence="2">Uncharacterized protein</fullName>
    </submittedName>
</protein>
<name>A0A4U1M9A7_9BACL</name>
<keyword evidence="1" id="KW-0472">Membrane</keyword>
<evidence type="ECO:0000313" key="3">
    <source>
        <dbReference type="Proteomes" id="UP000310541"/>
    </source>
</evidence>
<evidence type="ECO:0000313" key="2">
    <source>
        <dbReference type="EMBL" id="TKD66460.1"/>
    </source>
</evidence>
<dbReference type="RefSeq" id="WP_136948888.1">
    <property type="nucleotide sequence ID" value="NZ_SWFM01000012.1"/>
</dbReference>
<organism evidence="2 3">
    <name type="scientific">Guptibacillus hwajinpoensis</name>
    <dbReference type="NCBI Taxonomy" id="208199"/>
    <lineage>
        <taxon>Bacteria</taxon>
        <taxon>Bacillati</taxon>
        <taxon>Bacillota</taxon>
        <taxon>Bacilli</taxon>
        <taxon>Bacillales</taxon>
        <taxon>Guptibacillaceae</taxon>
        <taxon>Guptibacillus</taxon>
    </lineage>
</organism>
<evidence type="ECO:0000256" key="1">
    <source>
        <dbReference type="SAM" id="Phobius"/>
    </source>
</evidence>
<dbReference type="OrthoDB" id="2973330at2"/>
<keyword evidence="1" id="KW-0812">Transmembrane</keyword>